<dbReference type="PANTHER" id="PTHR45436">
    <property type="entry name" value="SENSOR HISTIDINE KINASE YKOH"/>
    <property type="match status" value="1"/>
</dbReference>
<dbReference type="PROSITE" id="PS50109">
    <property type="entry name" value="HIS_KIN"/>
    <property type="match status" value="1"/>
</dbReference>
<dbReference type="CDD" id="cd06225">
    <property type="entry name" value="HAMP"/>
    <property type="match status" value="1"/>
</dbReference>
<reference evidence="14" key="1">
    <citation type="submission" date="2022-08" db="EMBL/GenBank/DDBJ databases">
        <title>Draft genome sequencing of Roseisolibacter agri AW1220.</title>
        <authorList>
            <person name="Tobiishi Y."/>
            <person name="Tonouchi A."/>
        </authorList>
    </citation>
    <scope>NUCLEOTIDE SEQUENCE</scope>
    <source>
        <strain evidence="14">AW1220</strain>
    </source>
</reference>
<keyword evidence="8 11" id="KW-1133">Transmembrane helix</keyword>
<dbReference type="FunFam" id="3.30.565.10:FF:000006">
    <property type="entry name" value="Sensor histidine kinase WalK"/>
    <property type="match status" value="1"/>
</dbReference>
<dbReference type="CDD" id="cd00075">
    <property type="entry name" value="HATPase"/>
    <property type="match status" value="1"/>
</dbReference>
<evidence type="ECO:0000313" key="14">
    <source>
        <dbReference type="EMBL" id="GLC27613.1"/>
    </source>
</evidence>
<comment type="catalytic activity">
    <reaction evidence="1">
        <text>ATP + protein L-histidine = ADP + protein N-phospho-L-histidine.</text>
        <dbReference type="EC" id="2.7.13.3"/>
    </reaction>
</comment>
<dbReference type="SMART" id="SM00304">
    <property type="entry name" value="HAMP"/>
    <property type="match status" value="1"/>
</dbReference>
<keyword evidence="5" id="KW-0808">Transferase</keyword>
<dbReference type="InterPro" id="IPR050428">
    <property type="entry name" value="TCS_sensor_his_kinase"/>
</dbReference>
<keyword evidence="9" id="KW-0902">Two-component regulatory system</keyword>
<keyword evidence="7" id="KW-0418">Kinase</keyword>
<dbReference type="InterPro" id="IPR003661">
    <property type="entry name" value="HisK_dim/P_dom"/>
</dbReference>
<dbReference type="SMART" id="SM00387">
    <property type="entry name" value="HATPase_c"/>
    <property type="match status" value="1"/>
</dbReference>
<dbReference type="GO" id="GO:0000155">
    <property type="term" value="F:phosphorelay sensor kinase activity"/>
    <property type="evidence" value="ECO:0007669"/>
    <property type="project" value="InterPro"/>
</dbReference>
<accession>A0AA37VCF7</accession>
<dbReference type="Pfam" id="PF02518">
    <property type="entry name" value="HATPase_c"/>
    <property type="match status" value="1"/>
</dbReference>
<feature type="transmembrane region" description="Helical" evidence="11">
    <location>
        <begin position="12"/>
        <end position="30"/>
    </location>
</feature>
<dbReference type="EC" id="2.7.13.3" evidence="3"/>
<evidence type="ECO:0000256" key="3">
    <source>
        <dbReference type="ARBA" id="ARBA00012438"/>
    </source>
</evidence>
<dbReference type="InterPro" id="IPR036890">
    <property type="entry name" value="HATPase_C_sf"/>
</dbReference>
<dbReference type="Gene3D" id="1.10.287.130">
    <property type="match status" value="1"/>
</dbReference>
<protein>
    <recommendedName>
        <fullName evidence="3">histidine kinase</fullName>
        <ecNumber evidence="3">2.7.13.3</ecNumber>
    </recommendedName>
</protein>
<evidence type="ECO:0000256" key="5">
    <source>
        <dbReference type="ARBA" id="ARBA00022679"/>
    </source>
</evidence>
<dbReference type="Proteomes" id="UP001161325">
    <property type="component" value="Unassembled WGS sequence"/>
</dbReference>
<dbReference type="Pfam" id="PF00512">
    <property type="entry name" value="HisKA"/>
    <property type="match status" value="1"/>
</dbReference>
<dbReference type="PROSITE" id="PS50885">
    <property type="entry name" value="HAMP"/>
    <property type="match status" value="1"/>
</dbReference>
<evidence type="ECO:0000313" key="15">
    <source>
        <dbReference type="Proteomes" id="UP001161325"/>
    </source>
</evidence>
<evidence type="ECO:0000256" key="1">
    <source>
        <dbReference type="ARBA" id="ARBA00000085"/>
    </source>
</evidence>
<evidence type="ECO:0000256" key="2">
    <source>
        <dbReference type="ARBA" id="ARBA00004370"/>
    </source>
</evidence>
<name>A0AA37VCF7_9BACT</name>
<comment type="subcellular location">
    <subcellularLocation>
        <location evidence="2">Membrane</location>
    </subcellularLocation>
</comment>
<dbReference type="PRINTS" id="PR00344">
    <property type="entry name" value="BCTRLSENSOR"/>
</dbReference>
<sequence>MPSIRARLTATYALAVTATLGIFAATLWLARGAAGDRELQRYVNEEAEMSARLLLQARSRSGDLPLVETQDSLVGPLLVDRARLLLEALPNIVLVTDTSGRIIYHSVEARLLDVGEAEKVVAQARRLTPTLSGKLSIRRYMGGEYGAYARSRGLDSTDRVLVVRHDVGAALRPIRSIIVATPTRSSDRARQELLGAMLAVAPVLLGASVVAAYYIAGRSLQPLGTMMDAVEAITDGRSLHRRLGVDEAGDELARLGATLNAMISRLETSFGGLRRFTADASHELKTPLTVLRANVERAMATPAGSAEQLVSLEEALQEITRMADLVDSLLTLARFDEGRFDLHLEPVPLEPLVREVFETAVILGEAAGLRIALPALEPVTVLGDRTRLRHLFLNLVTNAIKYTPRGGEVEVSLRHFESTVAFVVRDTGIGIAAADLPYIFDRFWRADRARSRRVHGERGAVERGGFGLGLAIAQWITQAHGGTISVVSRLTRGTTFTVTLPVPTVEELATVEAEA</sequence>
<dbReference type="InterPro" id="IPR003594">
    <property type="entry name" value="HATPase_dom"/>
</dbReference>
<dbReference type="GO" id="GO:0005886">
    <property type="term" value="C:plasma membrane"/>
    <property type="evidence" value="ECO:0007669"/>
    <property type="project" value="TreeGrafter"/>
</dbReference>
<evidence type="ECO:0000256" key="9">
    <source>
        <dbReference type="ARBA" id="ARBA00023012"/>
    </source>
</evidence>
<dbReference type="Pfam" id="PF00672">
    <property type="entry name" value="HAMP"/>
    <property type="match status" value="1"/>
</dbReference>
<comment type="caution">
    <text evidence="14">The sequence shown here is derived from an EMBL/GenBank/DDBJ whole genome shotgun (WGS) entry which is preliminary data.</text>
</comment>
<organism evidence="14 15">
    <name type="scientific">Roseisolibacter agri</name>
    <dbReference type="NCBI Taxonomy" id="2014610"/>
    <lineage>
        <taxon>Bacteria</taxon>
        <taxon>Pseudomonadati</taxon>
        <taxon>Gemmatimonadota</taxon>
        <taxon>Gemmatimonadia</taxon>
        <taxon>Gemmatimonadales</taxon>
        <taxon>Gemmatimonadaceae</taxon>
        <taxon>Roseisolibacter</taxon>
    </lineage>
</organism>
<evidence type="ECO:0000256" key="8">
    <source>
        <dbReference type="ARBA" id="ARBA00022989"/>
    </source>
</evidence>
<dbReference type="Gene3D" id="3.30.565.10">
    <property type="entry name" value="Histidine kinase-like ATPase, C-terminal domain"/>
    <property type="match status" value="1"/>
</dbReference>
<feature type="domain" description="HAMP" evidence="13">
    <location>
        <begin position="217"/>
        <end position="271"/>
    </location>
</feature>
<feature type="domain" description="Histidine kinase" evidence="12">
    <location>
        <begin position="279"/>
        <end position="504"/>
    </location>
</feature>
<evidence type="ECO:0000256" key="4">
    <source>
        <dbReference type="ARBA" id="ARBA00022553"/>
    </source>
</evidence>
<evidence type="ECO:0000256" key="10">
    <source>
        <dbReference type="ARBA" id="ARBA00023136"/>
    </source>
</evidence>
<dbReference type="InterPro" id="IPR004358">
    <property type="entry name" value="Sig_transdc_His_kin-like_C"/>
</dbReference>
<dbReference type="SUPFAM" id="SSF47384">
    <property type="entry name" value="Homodimeric domain of signal transducing histidine kinase"/>
    <property type="match status" value="1"/>
</dbReference>
<keyword evidence="4" id="KW-0597">Phosphoprotein</keyword>
<dbReference type="InterPro" id="IPR005467">
    <property type="entry name" value="His_kinase_dom"/>
</dbReference>
<dbReference type="SUPFAM" id="SSF55874">
    <property type="entry name" value="ATPase domain of HSP90 chaperone/DNA topoisomerase II/histidine kinase"/>
    <property type="match status" value="1"/>
</dbReference>
<evidence type="ECO:0000259" key="13">
    <source>
        <dbReference type="PROSITE" id="PS50885"/>
    </source>
</evidence>
<feature type="transmembrane region" description="Helical" evidence="11">
    <location>
        <begin position="193"/>
        <end position="216"/>
    </location>
</feature>
<proteinExistence type="predicted"/>
<keyword evidence="6 11" id="KW-0812">Transmembrane</keyword>
<dbReference type="RefSeq" id="WP_284352049.1">
    <property type="nucleotide sequence ID" value="NZ_BRXS01000006.1"/>
</dbReference>
<evidence type="ECO:0000256" key="7">
    <source>
        <dbReference type="ARBA" id="ARBA00022777"/>
    </source>
</evidence>
<evidence type="ECO:0000256" key="11">
    <source>
        <dbReference type="SAM" id="Phobius"/>
    </source>
</evidence>
<dbReference type="CDD" id="cd00082">
    <property type="entry name" value="HisKA"/>
    <property type="match status" value="1"/>
</dbReference>
<keyword evidence="10 11" id="KW-0472">Membrane</keyword>
<evidence type="ECO:0000259" key="12">
    <source>
        <dbReference type="PROSITE" id="PS50109"/>
    </source>
</evidence>
<dbReference type="PANTHER" id="PTHR45436:SF5">
    <property type="entry name" value="SENSOR HISTIDINE KINASE TRCS"/>
    <property type="match status" value="1"/>
</dbReference>
<dbReference type="InterPro" id="IPR036097">
    <property type="entry name" value="HisK_dim/P_sf"/>
</dbReference>
<keyword evidence="15" id="KW-1185">Reference proteome</keyword>
<dbReference type="Gene3D" id="6.10.340.10">
    <property type="match status" value="1"/>
</dbReference>
<evidence type="ECO:0000256" key="6">
    <source>
        <dbReference type="ARBA" id="ARBA00022692"/>
    </source>
</evidence>
<dbReference type="InterPro" id="IPR003660">
    <property type="entry name" value="HAMP_dom"/>
</dbReference>
<dbReference type="SMART" id="SM00388">
    <property type="entry name" value="HisKA"/>
    <property type="match status" value="1"/>
</dbReference>
<dbReference type="AlphaFoldDB" id="A0AA37VCF7"/>
<dbReference type="EMBL" id="BRXS01000006">
    <property type="protein sequence ID" value="GLC27613.1"/>
    <property type="molecule type" value="Genomic_DNA"/>
</dbReference>
<gene>
    <name evidence="14" type="ORF">rosag_41260</name>
</gene>